<evidence type="ECO:0000313" key="3">
    <source>
        <dbReference type="Proteomes" id="UP000824120"/>
    </source>
</evidence>
<feature type="transmembrane region" description="Helical" evidence="1">
    <location>
        <begin position="12"/>
        <end position="35"/>
    </location>
</feature>
<dbReference type="EMBL" id="JACXVP010000012">
    <property type="protein sequence ID" value="KAG5569077.1"/>
    <property type="molecule type" value="Genomic_DNA"/>
</dbReference>
<keyword evidence="1" id="KW-0472">Membrane</keyword>
<keyword evidence="1" id="KW-0812">Transmembrane</keyword>
<comment type="caution">
    <text evidence="2">The sequence shown here is derived from an EMBL/GenBank/DDBJ whole genome shotgun (WGS) entry which is preliminary data.</text>
</comment>
<dbReference type="AlphaFoldDB" id="A0A9J5W0R4"/>
<gene>
    <name evidence="2" type="ORF">H5410_058843</name>
</gene>
<evidence type="ECO:0000313" key="2">
    <source>
        <dbReference type="EMBL" id="KAG5569077.1"/>
    </source>
</evidence>
<organism evidence="2 3">
    <name type="scientific">Solanum commersonii</name>
    <name type="common">Commerson's wild potato</name>
    <name type="synonym">Commerson's nightshade</name>
    <dbReference type="NCBI Taxonomy" id="4109"/>
    <lineage>
        <taxon>Eukaryota</taxon>
        <taxon>Viridiplantae</taxon>
        <taxon>Streptophyta</taxon>
        <taxon>Embryophyta</taxon>
        <taxon>Tracheophyta</taxon>
        <taxon>Spermatophyta</taxon>
        <taxon>Magnoliopsida</taxon>
        <taxon>eudicotyledons</taxon>
        <taxon>Gunneridae</taxon>
        <taxon>Pentapetalae</taxon>
        <taxon>asterids</taxon>
        <taxon>lamiids</taxon>
        <taxon>Solanales</taxon>
        <taxon>Solanaceae</taxon>
        <taxon>Solanoideae</taxon>
        <taxon>Solaneae</taxon>
        <taxon>Solanum</taxon>
    </lineage>
</organism>
<reference evidence="2 3" key="1">
    <citation type="submission" date="2020-09" db="EMBL/GenBank/DDBJ databases">
        <title>De no assembly of potato wild relative species, Solanum commersonii.</title>
        <authorList>
            <person name="Cho K."/>
        </authorList>
    </citation>
    <scope>NUCLEOTIDE SEQUENCE [LARGE SCALE GENOMIC DNA]</scope>
    <source>
        <strain evidence="2">LZ3.2</strain>
        <tissue evidence="2">Leaf</tissue>
    </source>
</reference>
<name>A0A9J5W0R4_SOLCO</name>
<keyword evidence="3" id="KW-1185">Reference proteome</keyword>
<dbReference type="Proteomes" id="UP000824120">
    <property type="component" value="Chromosome 12"/>
</dbReference>
<protein>
    <submittedName>
        <fullName evidence="2">Uncharacterized protein</fullName>
    </submittedName>
</protein>
<feature type="non-terminal residue" evidence="2">
    <location>
        <position position="1"/>
    </location>
</feature>
<sequence>NGLIDVSLYMQNLIWVLLFMVSFALLLLCFFFGFWTGTIKEAG</sequence>
<accession>A0A9J5W0R4</accession>
<proteinExistence type="predicted"/>
<keyword evidence="1" id="KW-1133">Transmembrane helix</keyword>
<evidence type="ECO:0000256" key="1">
    <source>
        <dbReference type="SAM" id="Phobius"/>
    </source>
</evidence>